<dbReference type="AlphaFoldDB" id="A0A022PLB5"/>
<protein>
    <submittedName>
        <fullName evidence="1">Uncharacterized protein</fullName>
    </submittedName>
</protein>
<keyword evidence="2" id="KW-1185">Reference proteome</keyword>
<dbReference type="EMBL" id="JFGV01000027">
    <property type="protein sequence ID" value="EYU15330.1"/>
    <property type="molecule type" value="Genomic_DNA"/>
</dbReference>
<dbReference type="Proteomes" id="UP000023464">
    <property type="component" value="Unassembled WGS sequence"/>
</dbReference>
<gene>
    <name evidence="1" type="ORF">BA1DRAFT_02096</name>
</gene>
<name>A0A022PLB5_9GAMM</name>
<evidence type="ECO:0000313" key="1">
    <source>
        <dbReference type="EMBL" id="EYU15330.1"/>
    </source>
</evidence>
<reference evidence="1 2" key="1">
    <citation type="submission" date="2014-03" db="EMBL/GenBank/DDBJ databases">
        <title>Draft Genome of Photorhabdus luminescens BA1, an Egyptian Isolate.</title>
        <authorList>
            <person name="Ghazal S."/>
            <person name="Hurst S.G.IV."/>
            <person name="Morris K."/>
            <person name="Thomas K."/>
            <person name="Tisa L.S."/>
        </authorList>
    </citation>
    <scope>NUCLEOTIDE SEQUENCE [LARGE SCALE GENOMIC DNA]</scope>
    <source>
        <strain evidence="1 2">BA1</strain>
    </source>
</reference>
<dbReference type="RefSeq" id="WP_036778492.1">
    <property type="nucleotide sequence ID" value="NZ_CAWLTM010000088.1"/>
</dbReference>
<proteinExistence type="predicted"/>
<dbReference type="PATRIC" id="fig|1393736.3.peg.2136"/>
<organism evidence="1 2">
    <name type="scientific">Photorhabdus aegyptia</name>
    <dbReference type="NCBI Taxonomy" id="2805098"/>
    <lineage>
        <taxon>Bacteria</taxon>
        <taxon>Pseudomonadati</taxon>
        <taxon>Pseudomonadota</taxon>
        <taxon>Gammaproteobacteria</taxon>
        <taxon>Enterobacterales</taxon>
        <taxon>Morganellaceae</taxon>
        <taxon>Photorhabdus</taxon>
    </lineage>
</organism>
<comment type="caution">
    <text evidence="1">The sequence shown here is derived from an EMBL/GenBank/DDBJ whole genome shotgun (WGS) entry which is preliminary data.</text>
</comment>
<evidence type="ECO:0000313" key="2">
    <source>
        <dbReference type="Proteomes" id="UP000023464"/>
    </source>
</evidence>
<sequence length="246" mass="27580">MTGLVGNPLPYVTAQNGFPVQVPPNIIRVVAQAIKYVWAEINANPAKHLVSISPGAPEEDVYTDAICNLLLQMLEMEIPVVPGFSGDTFETVCRGENVPNYNGKLLNKQPDLIIRLSNNPLSITRRLVGIYIESKVVCMAKPMYLYTTEGMSRFVGGDYGWTMQAGIMLAYQKPKFREISSLETQLVKEKELQSNESNGKYLKMSNIFTPITAVSTHKRQWKYLNGGDPGEISIWHMWDLIVPKMP</sequence>
<accession>A0A022PLB5</accession>